<dbReference type="RefSeq" id="WP_270025018.1">
    <property type="nucleotide sequence ID" value="NZ_JAPDDP010000015.1"/>
</dbReference>
<organism evidence="4 5">
    <name type="scientific">Solirubrobacter phytolaccae</name>
    <dbReference type="NCBI Taxonomy" id="1404360"/>
    <lineage>
        <taxon>Bacteria</taxon>
        <taxon>Bacillati</taxon>
        <taxon>Actinomycetota</taxon>
        <taxon>Thermoleophilia</taxon>
        <taxon>Solirubrobacterales</taxon>
        <taxon>Solirubrobacteraceae</taxon>
        <taxon>Solirubrobacter</taxon>
    </lineage>
</organism>
<dbReference type="GO" id="GO:0016787">
    <property type="term" value="F:hydrolase activity"/>
    <property type="evidence" value="ECO:0007669"/>
    <property type="project" value="UniProtKB-KW"/>
</dbReference>
<reference evidence="4" key="1">
    <citation type="submission" date="2022-10" db="EMBL/GenBank/DDBJ databases">
        <title>The WGS of Solirubrobacter phytolaccae KCTC 29190.</title>
        <authorList>
            <person name="Jiang Z."/>
        </authorList>
    </citation>
    <scope>NUCLEOTIDE SEQUENCE</scope>
    <source>
        <strain evidence="4">KCTC 29190</strain>
    </source>
</reference>
<evidence type="ECO:0000259" key="3">
    <source>
        <dbReference type="Pfam" id="PF08450"/>
    </source>
</evidence>
<keyword evidence="2" id="KW-0378">Hydrolase</keyword>
<evidence type="ECO:0000313" key="4">
    <source>
        <dbReference type="EMBL" id="MDA0180704.1"/>
    </source>
</evidence>
<evidence type="ECO:0000256" key="1">
    <source>
        <dbReference type="ARBA" id="ARBA00008853"/>
    </source>
</evidence>
<evidence type="ECO:0000256" key="2">
    <source>
        <dbReference type="ARBA" id="ARBA00022801"/>
    </source>
</evidence>
<dbReference type="Gene3D" id="2.120.10.30">
    <property type="entry name" value="TolB, C-terminal domain"/>
    <property type="match status" value="1"/>
</dbReference>
<dbReference type="PANTHER" id="PTHR47572">
    <property type="entry name" value="LIPOPROTEIN-RELATED"/>
    <property type="match status" value="1"/>
</dbReference>
<evidence type="ECO:0000313" key="5">
    <source>
        <dbReference type="Proteomes" id="UP001147653"/>
    </source>
</evidence>
<dbReference type="AlphaFoldDB" id="A0A9X3N6W9"/>
<dbReference type="Pfam" id="PF08450">
    <property type="entry name" value="SGL"/>
    <property type="match status" value="1"/>
</dbReference>
<name>A0A9X3N6W9_9ACTN</name>
<keyword evidence="5" id="KW-1185">Reference proteome</keyword>
<feature type="domain" description="SMP-30/Gluconolactonase/LRE-like region" evidence="3">
    <location>
        <begin position="17"/>
        <end position="269"/>
    </location>
</feature>
<dbReference type="SUPFAM" id="SSF63829">
    <property type="entry name" value="Calcium-dependent phosphotriesterase"/>
    <property type="match status" value="1"/>
</dbReference>
<dbReference type="EMBL" id="JAPDDP010000015">
    <property type="protein sequence ID" value="MDA0180704.1"/>
    <property type="molecule type" value="Genomic_DNA"/>
</dbReference>
<dbReference type="PANTHER" id="PTHR47572:SF4">
    <property type="entry name" value="LACTONASE DRP35"/>
    <property type="match status" value="1"/>
</dbReference>
<dbReference type="InterPro" id="IPR051262">
    <property type="entry name" value="SMP-30/CGR1_Lactonase"/>
</dbReference>
<dbReference type="InterPro" id="IPR013658">
    <property type="entry name" value="SGL"/>
</dbReference>
<protein>
    <submittedName>
        <fullName evidence="4">SMP-30/gluconolactonase/LRE family protein</fullName>
    </submittedName>
</protein>
<proteinExistence type="inferred from homology"/>
<accession>A0A9X3N6W9</accession>
<sequence length="299" mass="32171">MGARELRTLVEGGSFFEGPRWHEGRWWVSDFYTHTVRAIDPETGAEEVILEVPGQPSGLGWLPDGSLIVNSMTDHRLLRRTVDGAVSVHADVTEYCGGHLNDLIVDGEGRAYAGNFGFDLMNMAHPEPTSLVRVDPDGTVHREGEHLWFPNAMMISGNLLIVAETFGGGFTEFTIEPDGSLIDQRIWGQVAPRVAPGSVEEMLPNLGYAPDGCTLDAAGHIWAADGLGGPTCRIAPGGDIVDEIELPEGLAVFACQLGGHDGRELLLCAAPDFLEVSRRDAREAVLLTTTVEVSAHAHA</sequence>
<comment type="caution">
    <text evidence="4">The sequence shown here is derived from an EMBL/GenBank/DDBJ whole genome shotgun (WGS) entry which is preliminary data.</text>
</comment>
<dbReference type="Proteomes" id="UP001147653">
    <property type="component" value="Unassembled WGS sequence"/>
</dbReference>
<comment type="similarity">
    <text evidence="1">Belongs to the SMP-30/CGR1 family.</text>
</comment>
<gene>
    <name evidence="4" type="ORF">OJ997_10405</name>
</gene>
<dbReference type="InterPro" id="IPR011042">
    <property type="entry name" value="6-blade_b-propeller_TolB-like"/>
</dbReference>